<dbReference type="SUPFAM" id="SSF55729">
    <property type="entry name" value="Acyl-CoA N-acyltransferases (Nat)"/>
    <property type="match status" value="1"/>
</dbReference>
<dbReference type="Pfam" id="PF13302">
    <property type="entry name" value="Acetyltransf_3"/>
    <property type="match status" value="1"/>
</dbReference>
<dbReference type="PANTHER" id="PTHR43792:SF1">
    <property type="entry name" value="N-ACETYLTRANSFERASE DOMAIN-CONTAINING PROTEIN"/>
    <property type="match status" value="1"/>
</dbReference>
<feature type="domain" description="N-acetyltransferase" evidence="1">
    <location>
        <begin position="6"/>
        <end position="158"/>
    </location>
</feature>
<organism evidence="2 3">
    <name type="scientific">Breznakia pachnodae</name>
    <dbReference type="NCBI Taxonomy" id="265178"/>
    <lineage>
        <taxon>Bacteria</taxon>
        <taxon>Bacillati</taxon>
        <taxon>Bacillota</taxon>
        <taxon>Erysipelotrichia</taxon>
        <taxon>Erysipelotrichales</taxon>
        <taxon>Erysipelotrichaceae</taxon>
        <taxon>Breznakia</taxon>
    </lineage>
</organism>
<dbReference type="PROSITE" id="PS51186">
    <property type="entry name" value="GNAT"/>
    <property type="match status" value="1"/>
</dbReference>
<sequence>MITQRLEIRRFKNDDLNDIYNYLSDPEVVKYEPYKKLNKKQCSEYLDAMISENDFWAIVLRKTNAVIGQVYLANSSPYLWELGYVFNSKYQHKGYASEAVTRLLHYVFEEQDAHRVSAHCNVKNKASWKLLERIGFRREGHFLQNVYFFTDEENQPLWQDTYEYGCLYNDFKKGNQ</sequence>
<proteinExistence type="predicted"/>
<gene>
    <name evidence="2" type="ORF">J2S15_002504</name>
</gene>
<evidence type="ECO:0000313" key="2">
    <source>
        <dbReference type="EMBL" id="MDQ0361754.1"/>
    </source>
</evidence>
<evidence type="ECO:0000313" key="3">
    <source>
        <dbReference type="Proteomes" id="UP001230220"/>
    </source>
</evidence>
<accession>A0ABU0E4C7</accession>
<name>A0ABU0E4C7_9FIRM</name>
<dbReference type="Proteomes" id="UP001230220">
    <property type="component" value="Unassembled WGS sequence"/>
</dbReference>
<protein>
    <submittedName>
        <fullName evidence="2">RimJ/RimL family protein N-acetyltransferase</fullName>
    </submittedName>
</protein>
<dbReference type="InterPro" id="IPR016181">
    <property type="entry name" value="Acyl_CoA_acyltransferase"/>
</dbReference>
<dbReference type="PANTHER" id="PTHR43792">
    <property type="entry name" value="GNAT FAMILY, PUTATIVE (AFU_ORTHOLOGUE AFUA_3G00765)-RELATED-RELATED"/>
    <property type="match status" value="1"/>
</dbReference>
<evidence type="ECO:0000259" key="1">
    <source>
        <dbReference type="PROSITE" id="PS51186"/>
    </source>
</evidence>
<dbReference type="EMBL" id="JAUSUR010000004">
    <property type="protein sequence ID" value="MDQ0361754.1"/>
    <property type="molecule type" value="Genomic_DNA"/>
</dbReference>
<keyword evidence="3" id="KW-1185">Reference proteome</keyword>
<dbReference type="RefSeq" id="WP_307408758.1">
    <property type="nucleotide sequence ID" value="NZ_JAUSUR010000004.1"/>
</dbReference>
<dbReference type="InterPro" id="IPR051531">
    <property type="entry name" value="N-acetyltransferase"/>
</dbReference>
<dbReference type="Gene3D" id="3.40.630.30">
    <property type="match status" value="1"/>
</dbReference>
<comment type="caution">
    <text evidence="2">The sequence shown here is derived from an EMBL/GenBank/DDBJ whole genome shotgun (WGS) entry which is preliminary data.</text>
</comment>
<dbReference type="InterPro" id="IPR000182">
    <property type="entry name" value="GNAT_dom"/>
</dbReference>
<reference evidence="2 3" key="1">
    <citation type="submission" date="2023-07" db="EMBL/GenBank/DDBJ databases">
        <title>Genomic Encyclopedia of Type Strains, Phase IV (KMG-IV): sequencing the most valuable type-strain genomes for metagenomic binning, comparative biology and taxonomic classification.</title>
        <authorList>
            <person name="Goeker M."/>
        </authorList>
    </citation>
    <scope>NUCLEOTIDE SEQUENCE [LARGE SCALE GENOMIC DNA]</scope>
    <source>
        <strain evidence="2 3">DSM 16784</strain>
    </source>
</reference>